<dbReference type="GO" id="GO:0140359">
    <property type="term" value="F:ABC-type transporter activity"/>
    <property type="evidence" value="ECO:0007669"/>
    <property type="project" value="InterPro"/>
</dbReference>
<feature type="transmembrane region" description="Helical" evidence="5">
    <location>
        <begin position="101"/>
        <end position="124"/>
    </location>
</feature>
<keyword evidence="8" id="KW-1185">Reference proteome</keyword>
<dbReference type="InterPro" id="IPR011527">
    <property type="entry name" value="ABC1_TM_dom"/>
</dbReference>
<organism evidence="7">
    <name type="scientific">Oikopleura dioica</name>
    <name type="common">Tunicate</name>
    <dbReference type="NCBI Taxonomy" id="34765"/>
    <lineage>
        <taxon>Eukaryota</taxon>
        <taxon>Metazoa</taxon>
        <taxon>Chordata</taxon>
        <taxon>Tunicata</taxon>
        <taxon>Appendicularia</taxon>
        <taxon>Copelata</taxon>
        <taxon>Oikopleuridae</taxon>
        <taxon>Oikopleura</taxon>
    </lineage>
</organism>
<sequence length="143" mass="15596">MGGTEEGKKKEEPTKKVPYFSLYRYASGKDKLLIAVAWLCAVISGVADPAMIIFFGKSVNDFATAGKFVACENDKDALLAEFLESDESLDIGLSQPMGENILYFVILGCVVWVTGFVQTSCLMLSSENQINRLRAAYFSAIAS</sequence>
<feature type="transmembrane region" description="Helical" evidence="5">
    <location>
        <begin position="32"/>
        <end position="55"/>
    </location>
</feature>
<evidence type="ECO:0000259" key="6">
    <source>
        <dbReference type="PROSITE" id="PS50929"/>
    </source>
</evidence>
<dbReference type="SUPFAM" id="SSF90123">
    <property type="entry name" value="ABC transporter transmembrane region"/>
    <property type="match status" value="1"/>
</dbReference>
<name>E4WU88_OIKDI</name>
<dbReference type="EMBL" id="FN653016">
    <property type="protein sequence ID" value="CBY07323.1"/>
    <property type="molecule type" value="Genomic_DNA"/>
</dbReference>
<dbReference type="OrthoDB" id="6500128at2759"/>
<dbReference type="Pfam" id="PF00664">
    <property type="entry name" value="ABC_membrane"/>
    <property type="match status" value="1"/>
</dbReference>
<evidence type="ECO:0000256" key="2">
    <source>
        <dbReference type="ARBA" id="ARBA00022692"/>
    </source>
</evidence>
<dbReference type="AlphaFoldDB" id="E4WU88"/>
<dbReference type="Gene3D" id="1.20.1560.10">
    <property type="entry name" value="ABC transporter type 1, transmembrane domain"/>
    <property type="match status" value="1"/>
</dbReference>
<dbReference type="Proteomes" id="UP000001307">
    <property type="component" value="Unassembled WGS sequence"/>
</dbReference>
<keyword evidence="2 5" id="KW-0812">Transmembrane</keyword>
<gene>
    <name evidence="7" type="ORF">GSOID_T00006414001</name>
</gene>
<protein>
    <recommendedName>
        <fullName evidence="6">ABC transmembrane type-1 domain-containing protein</fullName>
    </recommendedName>
</protein>
<dbReference type="PANTHER" id="PTHR24222:SF76">
    <property type="entry name" value="MYCOBACTIN IMPORT ATP-BINDING_PERMEASE PROTEIN IRTB"/>
    <property type="match status" value="1"/>
</dbReference>
<reference evidence="7" key="1">
    <citation type="journal article" date="2010" name="Science">
        <title>Plasticity of animal genome architecture unmasked by rapid evolution of a pelagic tunicate.</title>
        <authorList>
            <person name="Denoeud F."/>
            <person name="Henriet S."/>
            <person name="Mungpakdee S."/>
            <person name="Aury J.M."/>
            <person name="Da Silva C."/>
            <person name="Brinkmann H."/>
            <person name="Mikhaleva J."/>
            <person name="Olsen L.C."/>
            <person name="Jubin C."/>
            <person name="Canestro C."/>
            <person name="Bouquet J.M."/>
            <person name="Danks G."/>
            <person name="Poulain J."/>
            <person name="Campsteijn C."/>
            <person name="Adamski M."/>
            <person name="Cross I."/>
            <person name="Yadetie F."/>
            <person name="Muffato M."/>
            <person name="Louis A."/>
            <person name="Butcher S."/>
            <person name="Tsagkogeorga G."/>
            <person name="Konrad A."/>
            <person name="Singh S."/>
            <person name="Jensen M.F."/>
            <person name="Cong E.H."/>
            <person name="Eikeseth-Otteraa H."/>
            <person name="Noel B."/>
            <person name="Anthouard V."/>
            <person name="Porcel B.M."/>
            <person name="Kachouri-Lafond R."/>
            <person name="Nishino A."/>
            <person name="Ugolini M."/>
            <person name="Chourrout P."/>
            <person name="Nishida H."/>
            <person name="Aasland R."/>
            <person name="Huzurbazar S."/>
            <person name="Westhof E."/>
            <person name="Delsuc F."/>
            <person name="Lehrach H."/>
            <person name="Reinhardt R."/>
            <person name="Weissenbach J."/>
            <person name="Roy S.W."/>
            <person name="Artiguenave F."/>
            <person name="Postlethwait J.H."/>
            <person name="Manak J.R."/>
            <person name="Thompson E.M."/>
            <person name="Jaillon O."/>
            <person name="Du Pasquier L."/>
            <person name="Boudinot P."/>
            <person name="Liberles D.A."/>
            <person name="Volff J.N."/>
            <person name="Philippe H."/>
            <person name="Lenhard B."/>
            <person name="Roest Crollius H."/>
            <person name="Wincker P."/>
            <person name="Chourrout D."/>
        </authorList>
    </citation>
    <scope>NUCLEOTIDE SEQUENCE [LARGE SCALE GENOMIC DNA]</scope>
</reference>
<dbReference type="GO" id="GO:0005886">
    <property type="term" value="C:plasma membrane"/>
    <property type="evidence" value="ECO:0007669"/>
    <property type="project" value="TreeGrafter"/>
</dbReference>
<dbReference type="InterPro" id="IPR036640">
    <property type="entry name" value="ABC1_TM_sf"/>
</dbReference>
<dbReference type="PROSITE" id="PS50929">
    <property type="entry name" value="ABC_TM1F"/>
    <property type="match status" value="1"/>
</dbReference>
<keyword evidence="4 5" id="KW-0472">Membrane</keyword>
<proteinExistence type="predicted"/>
<dbReference type="PANTHER" id="PTHR24222">
    <property type="entry name" value="ABC TRANSPORTER B FAMILY"/>
    <property type="match status" value="1"/>
</dbReference>
<evidence type="ECO:0000256" key="4">
    <source>
        <dbReference type="ARBA" id="ARBA00023136"/>
    </source>
</evidence>
<dbReference type="GO" id="GO:0005524">
    <property type="term" value="F:ATP binding"/>
    <property type="evidence" value="ECO:0007669"/>
    <property type="project" value="InterPro"/>
</dbReference>
<feature type="domain" description="ABC transmembrane type-1" evidence="6">
    <location>
        <begin position="39"/>
        <end position="143"/>
    </location>
</feature>
<evidence type="ECO:0000313" key="7">
    <source>
        <dbReference type="EMBL" id="CBY07323.1"/>
    </source>
</evidence>
<evidence type="ECO:0000256" key="5">
    <source>
        <dbReference type="SAM" id="Phobius"/>
    </source>
</evidence>
<dbReference type="InterPro" id="IPR039421">
    <property type="entry name" value="Type_1_exporter"/>
</dbReference>
<evidence type="ECO:0000256" key="3">
    <source>
        <dbReference type="ARBA" id="ARBA00022989"/>
    </source>
</evidence>
<evidence type="ECO:0000313" key="8">
    <source>
        <dbReference type="Proteomes" id="UP000001307"/>
    </source>
</evidence>
<accession>E4WU88</accession>
<keyword evidence="3 5" id="KW-1133">Transmembrane helix</keyword>
<evidence type="ECO:0000256" key="1">
    <source>
        <dbReference type="ARBA" id="ARBA00004141"/>
    </source>
</evidence>
<dbReference type="InParanoid" id="E4WU88"/>
<comment type="subcellular location">
    <subcellularLocation>
        <location evidence="1">Membrane</location>
        <topology evidence="1">Multi-pass membrane protein</topology>
    </subcellularLocation>
</comment>